<feature type="transmembrane region" description="Helical" evidence="1">
    <location>
        <begin position="300"/>
        <end position="326"/>
    </location>
</feature>
<reference evidence="4 5" key="1">
    <citation type="submission" date="2017-03" db="EMBL/GenBank/DDBJ databases">
        <title>Draft Genome sequence of Marispirochaeta sp. strain JC444.</title>
        <authorList>
            <person name="Shivani Y."/>
            <person name="Subhash Y."/>
            <person name="Sasikala C."/>
            <person name="Ramana C."/>
        </authorList>
    </citation>
    <scope>NUCLEOTIDE SEQUENCE [LARGE SCALE GENOMIC DNA]</scope>
    <source>
        <strain evidence="4 5">JC444</strain>
    </source>
</reference>
<comment type="caution">
    <text evidence="4">The sequence shown here is derived from an EMBL/GenBank/DDBJ whole genome shotgun (WGS) entry which is preliminary data.</text>
</comment>
<dbReference type="AlphaFoldDB" id="A0A1Y1S1C5"/>
<sequence>MRRKVRLKLCLFFLLSLLFIFIAYRIYLFIYEKDYESLNAYNIEKIGNEMRGKTSLSFAVVGNIRNSMRIFEQRIVPLMKETEVDFMISSGNAVYDGAEGKYRLLYRGLRKLGIPYILAPGKNEVEDFGSKNFYRHFGPFFFSFHIDTAYFIFLDASGMTSWKWQYKWLQDELEKAESFQYRFVFLSRSLLPFPGAEQKGQRFMLDENTSSMLQGIFSKHDITAVISNGYPSFNETVKNGVRYIVSGGGGGLLLEKEEQYQFVKIEISEDGVVARNIRASGRMPFYLENLETVKLYLHSFLYMSLFNMILIISIVGLFILEIYSLILRQEHLYRDFSIGEAELDIASLKVAMFTNNYLPFVGGVPLSINRLFRGLRRLGVTVKIFAPAFKQPWHDPDSDSIIRCPAIFTPRSFNVPIVNIFSRKIEKEFRVFDCDLVHIHHPYWLGKKGLRLARKQGIPVVFTYHTRLERYTHYIPLPGTPIKNLAAHFLIKHFANKCDAIITPTSSTEEYLRNLGVSALIETIPTGIILEDYKRWLPGQILNLRKQYAEKNELLLISVSRLAKEKNLDFLIDAVSKVRKLTGTPFKCLLVGDGPEKTRLTEKVRSTGMQKIIRFIGSLTPEDVIRHYLASDLFVFASTSETQGMVLVEAMAGGCPVVAVRASGVHDVVEDGYNGFKTAESTDSWAKTVSNLLNDRELLKTLSDNSRRYAAAYEVEKITEKITRLYRHVLILNKSQNL</sequence>
<feature type="domain" description="Glycosyltransferase subfamily 4-like N-terminal" evidence="3">
    <location>
        <begin position="361"/>
        <end position="531"/>
    </location>
</feature>
<dbReference type="STRING" id="1963862.B4O97_03665"/>
<evidence type="ECO:0000259" key="2">
    <source>
        <dbReference type="Pfam" id="PF00534"/>
    </source>
</evidence>
<dbReference type="Gene3D" id="3.40.50.2000">
    <property type="entry name" value="Glycogen Phosphorylase B"/>
    <property type="match status" value="2"/>
</dbReference>
<dbReference type="GO" id="GO:0016757">
    <property type="term" value="F:glycosyltransferase activity"/>
    <property type="evidence" value="ECO:0007669"/>
    <property type="project" value="InterPro"/>
</dbReference>
<evidence type="ECO:0000259" key="3">
    <source>
        <dbReference type="Pfam" id="PF13439"/>
    </source>
</evidence>
<dbReference type="Gene3D" id="3.60.21.10">
    <property type="match status" value="1"/>
</dbReference>
<organism evidence="4 5">
    <name type="scientific">Marispirochaeta aestuarii</name>
    <dbReference type="NCBI Taxonomy" id="1963862"/>
    <lineage>
        <taxon>Bacteria</taxon>
        <taxon>Pseudomonadati</taxon>
        <taxon>Spirochaetota</taxon>
        <taxon>Spirochaetia</taxon>
        <taxon>Spirochaetales</taxon>
        <taxon>Spirochaetaceae</taxon>
        <taxon>Marispirochaeta</taxon>
    </lineage>
</organism>
<evidence type="ECO:0000256" key="1">
    <source>
        <dbReference type="SAM" id="Phobius"/>
    </source>
</evidence>
<dbReference type="InterPro" id="IPR029052">
    <property type="entry name" value="Metallo-depent_PP-like"/>
</dbReference>
<evidence type="ECO:0008006" key="6">
    <source>
        <dbReference type="Google" id="ProtNLM"/>
    </source>
</evidence>
<dbReference type="InterPro" id="IPR050194">
    <property type="entry name" value="Glycosyltransferase_grp1"/>
</dbReference>
<dbReference type="SUPFAM" id="SSF53756">
    <property type="entry name" value="UDP-Glycosyltransferase/glycogen phosphorylase"/>
    <property type="match status" value="1"/>
</dbReference>
<evidence type="ECO:0000313" key="5">
    <source>
        <dbReference type="Proteomes" id="UP000192343"/>
    </source>
</evidence>
<dbReference type="SUPFAM" id="SSF56300">
    <property type="entry name" value="Metallo-dependent phosphatases"/>
    <property type="match status" value="1"/>
</dbReference>
<dbReference type="PANTHER" id="PTHR45947">
    <property type="entry name" value="SULFOQUINOVOSYL TRANSFERASE SQD2"/>
    <property type="match status" value="1"/>
</dbReference>
<keyword evidence="1" id="KW-1133">Transmembrane helix</keyword>
<dbReference type="Proteomes" id="UP000192343">
    <property type="component" value="Unassembled WGS sequence"/>
</dbReference>
<proteinExistence type="predicted"/>
<dbReference type="EMBL" id="MWQY01000003">
    <property type="protein sequence ID" value="ORC37299.1"/>
    <property type="molecule type" value="Genomic_DNA"/>
</dbReference>
<keyword evidence="1" id="KW-0472">Membrane</keyword>
<keyword evidence="1" id="KW-0812">Transmembrane</keyword>
<dbReference type="Pfam" id="PF13439">
    <property type="entry name" value="Glyco_transf_4"/>
    <property type="match status" value="1"/>
</dbReference>
<accession>A0A1Y1S1C5</accession>
<dbReference type="InterPro" id="IPR001296">
    <property type="entry name" value="Glyco_trans_1"/>
</dbReference>
<name>A0A1Y1S1C5_9SPIO</name>
<dbReference type="PANTHER" id="PTHR45947:SF3">
    <property type="entry name" value="SULFOQUINOVOSYL TRANSFERASE SQD2"/>
    <property type="match status" value="1"/>
</dbReference>
<feature type="domain" description="Glycosyl transferase family 1" evidence="2">
    <location>
        <begin position="544"/>
        <end position="708"/>
    </location>
</feature>
<dbReference type="Pfam" id="PF00534">
    <property type="entry name" value="Glycos_transf_1"/>
    <property type="match status" value="1"/>
</dbReference>
<gene>
    <name evidence="4" type="ORF">B4O97_03665</name>
</gene>
<keyword evidence="5" id="KW-1185">Reference proteome</keyword>
<protein>
    <recommendedName>
        <fullName evidence="6">Glycosyl transferase family 1</fullName>
    </recommendedName>
</protein>
<evidence type="ECO:0000313" key="4">
    <source>
        <dbReference type="EMBL" id="ORC37299.1"/>
    </source>
</evidence>
<dbReference type="InterPro" id="IPR028098">
    <property type="entry name" value="Glyco_trans_4-like_N"/>
</dbReference>